<sequence length="112" mass="12953">MEIIDSKEELIFFEVVSHDGIAKERGLKLPPTRSILFEDPTLTTTLINCQQTAALDLPLEIIVWEEFGDVYLGFMDPKFMKRRFMINECDETIQALGDLMIRVTMDAIRELK</sequence>
<evidence type="ECO:0000259" key="1">
    <source>
        <dbReference type="Pfam" id="PF03625"/>
    </source>
</evidence>
<reference evidence="2 3" key="1">
    <citation type="journal article" date="2013" name="Int. J. Syst. Evol. Microbiol.">
        <title>Marinoscillum luteum sp. nov., isolated from marine sediment.</title>
        <authorList>
            <person name="Cha I.T."/>
            <person name="Park S.J."/>
            <person name="Kim S.J."/>
            <person name="Kim J.G."/>
            <person name="Jung M.Y."/>
            <person name="Shin K.S."/>
            <person name="Kwon K.K."/>
            <person name="Yang S.H."/>
            <person name="Seo Y.S."/>
            <person name="Rhee S.K."/>
        </authorList>
    </citation>
    <scope>NUCLEOTIDE SEQUENCE [LARGE SCALE GENOMIC DNA]</scope>
    <source>
        <strain evidence="2 3">KCTC 23939</strain>
    </source>
</reference>
<dbReference type="Gene3D" id="3.30.310.70">
    <property type="entry name" value="TT1751-like domain"/>
    <property type="match status" value="1"/>
</dbReference>
<comment type="caution">
    <text evidence="2">The sequence shown here is derived from an EMBL/GenBank/DDBJ whole genome shotgun (WGS) entry which is preliminary data.</text>
</comment>
<dbReference type="InterPro" id="IPR035923">
    <property type="entry name" value="TT1751-like_sf"/>
</dbReference>
<evidence type="ECO:0000313" key="3">
    <source>
        <dbReference type="Proteomes" id="UP001610063"/>
    </source>
</evidence>
<feature type="domain" description="DUF302" evidence="1">
    <location>
        <begin position="19"/>
        <end position="77"/>
    </location>
</feature>
<organism evidence="2 3">
    <name type="scientific">Marinoscillum luteum</name>
    <dbReference type="NCBI Taxonomy" id="861051"/>
    <lineage>
        <taxon>Bacteria</taxon>
        <taxon>Pseudomonadati</taxon>
        <taxon>Bacteroidota</taxon>
        <taxon>Cytophagia</taxon>
        <taxon>Cytophagales</taxon>
        <taxon>Reichenbachiellaceae</taxon>
        <taxon>Marinoscillum</taxon>
    </lineage>
</organism>
<dbReference type="Pfam" id="PF03625">
    <property type="entry name" value="DUF302"/>
    <property type="match status" value="1"/>
</dbReference>
<dbReference type="CDD" id="cd14797">
    <property type="entry name" value="DUF302"/>
    <property type="match status" value="1"/>
</dbReference>
<accession>A0ABW7N2U1</accession>
<gene>
    <name evidence="2" type="ORF">ACHKAR_00685</name>
</gene>
<protein>
    <submittedName>
        <fullName evidence="2">DUF302 domain-containing protein</fullName>
    </submittedName>
</protein>
<dbReference type="Proteomes" id="UP001610063">
    <property type="component" value="Unassembled WGS sequence"/>
</dbReference>
<evidence type="ECO:0000313" key="2">
    <source>
        <dbReference type="EMBL" id="MFH6981927.1"/>
    </source>
</evidence>
<proteinExistence type="predicted"/>
<keyword evidence="3" id="KW-1185">Reference proteome</keyword>
<dbReference type="SUPFAM" id="SSF103247">
    <property type="entry name" value="TT1751-like"/>
    <property type="match status" value="1"/>
</dbReference>
<dbReference type="EMBL" id="JBIPKE010000007">
    <property type="protein sequence ID" value="MFH6981927.1"/>
    <property type="molecule type" value="Genomic_DNA"/>
</dbReference>
<dbReference type="InterPro" id="IPR005180">
    <property type="entry name" value="DUF302"/>
</dbReference>
<name>A0ABW7N2U1_9BACT</name>